<keyword evidence="1" id="KW-0812">Transmembrane</keyword>
<feature type="transmembrane region" description="Helical" evidence="1">
    <location>
        <begin position="153"/>
        <end position="177"/>
    </location>
</feature>
<organism evidence="3 4">
    <name type="scientific">Microlunatus endophyticus</name>
    <dbReference type="NCBI Taxonomy" id="1716077"/>
    <lineage>
        <taxon>Bacteria</taxon>
        <taxon>Bacillati</taxon>
        <taxon>Actinomycetota</taxon>
        <taxon>Actinomycetes</taxon>
        <taxon>Propionibacteriales</taxon>
        <taxon>Propionibacteriaceae</taxon>
        <taxon>Microlunatus</taxon>
    </lineage>
</organism>
<dbReference type="InterPro" id="IPR000572">
    <property type="entry name" value="OxRdtase_Mopterin-bd_dom"/>
</dbReference>
<feature type="transmembrane region" description="Helical" evidence="1">
    <location>
        <begin position="73"/>
        <end position="95"/>
    </location>
</feature>
<dbReference type="Pfam" id="PF00174">
    <property type="entry name" value="Oxidored_molyb"/>
    <property type="match status" value="1"/>
</dbReference>
<comment type="caution">
    <text evidence="3">The sequence shown here is derived from an EMBL/GenBank/DDBJ whole genome shotgun (WGS) entry which is preliminary data.</text>
</comment>
<dbReference type="Proteomes" id="UP000613840">
    <property type="component" value="Unassembled WGS sequence"/>
</dbReference>
<dbReference type="CDD" id="cd00321">
    <property type="entry name" value="SO_family_Moco"/>
    <property type="match status" value="1"/>
</dbReference>
<reference evidence="3" key="2">
    <citation type="submission" date="2020-09" db="EMBL/GenBank/DDBJ databases">
        <authorList>
            <person name="Sun Q."/>
            <person name="Zhou Y."/>
        </authorList>
    </citation>
    <scope>NUCLEOTIDE SEQUENCE</scope>
    <source>
        <strain evidence="3">CGMCC 4.7306</strain>
    </source>
</reference>
<dbReference type="RefSeq" id="WP_188895149.1">
    <property type="nucleotide sequence ID" value="NZ_BMMZ01000004.1"/>
</dbReference>
<feature type="transmembrane region" description="Helical" evidence="1">
    <location>
        <begin position="32"/>
        <end position="53"/>
    </location>
</feature>
<evidence type="ECO:0000256" key="1">
    <source>
        <dbReference type="SAM" id="Phobius"/>
    </source>
</evidence>
<feature type="domain" description="Oxidoreductase molybdopterin-binding" evidence="2">
    <location>
        <begin position="254"/>
        <end position="385"/>
    </location>
</feature>
<feature type="transmembrane region" description="Helical" evidence="1">
    <location>
        <begin position="116"/>
        <end position="141"/>
    </location>
</feature>
<dbReference type="GO" id="GO:0022904">
    <property type="term" value="P:respiratory electron transport chain"/>
    <property type="evidence" value="ECO:0007669"/>
    <property type="project" value="InterPro"/>
</dbReference>
<reference evidence="3" key="1">
    <citation type="journal article" date="2014" name="Int. J. Syst. Evol. Microbiol.">
        <title>Complete genome sequence of Corynebacterium casei LMG S-19264T (=DSM 44701T), isolated from a smear-ripened cheese.</title>
        <authorList>
            <consortium name="US DOE Joint Genome Institute (JGI-PGF)"/>
            <person name="Walter F."/>
            <person name="Albersmeier A."/>
            <person name="Kalinowski J."/>
            <person name="Ruckert C."/>
        </authorList>
    </citation>
    <scope>NUCLEOTIDE SEQUENCE</scope>
    <source>
        <strain evidence="3">CGMCC 4.7306</strain>
    </source>
</reference>
<accession>A0A917S8W1</accession>
<evidence type="ECO:0000313" key="4">
    <source>
        <dbReference type="Proteomes" id="UP000613840"/>
    </source>
</evidence>
<dbReference type="PANTHER" id="PTHR43032:SF2">
    <property type="entry name" value="BLL0505 PROTEIN"/>
    <property type="match status" value="1"/>
</dbReference>
<dbReference type="SUPFAM" id="SSF81342">
    <property type="entry name" value="Transmembrane di-heme cytochromes"/>
    <property type="match status" value="1"/>
</dbReference>
<keyword evidence="1" id="KW-1133">Transmembrane helix</keyword>
<keyword evidence="1" id="KW-0472">Membrane</keyword>
<dbReference type="GO" id="GO:0016020">
    <property type="term" value="C:membrane"/>
    <property type="evidence" value="ECO:0007669"/>
    <property type="project" value="InterPro"/>
</dbReference>
<dbReference type="Gene3D" id="3.90.420.10">
    <property type="entry name" value="Oxidoreductase, molybdopterin-binding domain"/>
    <property type="match status" value="1"/>
</dbReference>
<dbReference type="EMBL" id="BMMZ01000004">
    <property type="protein sequence ID" value="GGL61936.1"/>
    <property type="molecule type" value="Genomic_DNA"/>
</dbReference>
<gene>
    <name evidence="3" type="ORF">GCM10011575_20560</name>
</gene>
<dbReference type="InterPro" id="IPR036374">
    <property type="entry name" value="OxRdtase_Mopterin-bd_sf"/>
</dbReference>
<name>A0A917S8W1_9ACTN</name>
<evidence type="ECO:0000259" key="2">
    <source>
        <dbReference type="Pfam" id="PF00174"/>
    </source>
</evidence>
<dbReference type="SUPFAM" id="SSF56524">
    <property type="entry name" value="Oxidoreductase molybdopterin-binding domain"/>
    <property type="match status" value="1"/>
</dbReference>
<dbReference type="PANTHER" id="PTHR43032">
    <property type="entry name" value="PROTEIN-METHIONINE-SULFOXIDE REDUCTASE"/>
    <property type="match status" value="1"/>
</dbReference>
<keyword evidence="4" id="KW-1185">Reference proteome</keyword>
<protein>
    <submittedName>
        <fullName evidence="3">Molybdopterin-binding protein</fullName>
    </submittedName>
</protein>
<evidence type="ECO:0000313" key="3">
    <source>
        <dbReference type="EMBL" id="GGL61936.1"/>
    </source>
</evidence>
<feature type="transmembrane region" description="Helical" evidence="1">
    <location>
        <begin position="198"/>
        <end position="219"/>
    </location>
</feature>
<dbReference type="AlphaFoldDB" id="A0A917S8W1"/>
<dbReference type="InterPro" id="IPR016174">
    <property type="entry name" value="Di-haem_cyt_TM"/>
</dbReference>
<sequence length="386" mass="41758">MVRWPLQSIRRRIPTPASVTGAVQSPAVVTRLGLFLGPAFGVCFLTGLISHNAQSPTGVLLRPWPVWGYRLTQGIHVATGIACLPLLLAKIFAAYPRILDRPDGPARGPSVIIRFAAGRLLIGILTAAGIVQVATGLFNIFQWYVFTFDFVPVHYAVAWVAMGAILIHVATKLPTIIETLRRRRRTGQRHSPGARRGFIGGVLGVAGGLTIFSIGQTIGPLNGLALLSPRRPRSVNLQGVPINRTAAQAGVVDRIDSWSLTITGPSGEHTLHRDTLTAMPQATVRLPIACVEGWSVSAEWSGVRIKDLVDLVGGAGRDLRVQSMERGSRYARTRLPADFVADPRSILAIRINGEVLALDHGYPARIIAPDRPGALQTKWVERLEVL</sequence>
<proteinExistence type="predicted"/>